<sequence>MEKSTEDCTPVEEAKVPSDPPDNAAVARIYRKIDRRILPFVAVIYLLCYLDRSNIGNAKVLNEDTSDDLMDSIQMTDSQYRVALMLFLVAYSIFEAPSNMALKILSPPVWLAILTASFGSVCAAIGGAHNIQTLMALRFLLGACEAGVFPGMIFYLSFCATLAGAFGGAIAYGVGHMNRVGGLQAWRWLFIIEGLPCLLLAVAIVLFLPSYPEKAKWLSTEEKRILQDSFSANTPRGDDKLNWHDAKTTLKEPRLWMHYIIYLCAGIGVSSLSLFSPSIVAGIGYTGLEAQLFVIPPYACAYVVTLAAAYMSDKYNCRGLVAAFFFLLGMIAFLIPACVSTPSLKLRYAMLVLSACGVFGSLPSLCAWVSDNVRNTTAASLASGLNVAFSGPGQIIGVWIYKDQQVPRYQLGHGDSFLYGLFVPVTPTALTDRAGLGSEDVQVWNSTIVAVQAATTSVMCPIVGYLADKTSSRRRPLLCGLALSATGTALLCVGNKLALWLMGRMLQGAGTAFVNTIGVVLLVDTVGSVCLGQYLGYLSFGLAGGMPTGPLLGGVLYEKAGYYSVFIIAFVLIGMDAIVCAIMIETRHDGRDEETDHEVKAGLPTQDCCEMIGPNGEHSGKCRSVHTNTVLSDMDQARRDVRRPATLYLITSPRIVICMWNYCLTAILSTAFDAVLPIFVHDMFHWSQMGSGLVFLTLTLPLFFDPVTGIMCDRWPRSMRYISSASLIASVPVLVSLRFVEHNTIEHKVLFCVLLSLVGFISSFVQIPAVLEVDRAVKEKEEDAPGLFGRRGAVAQAYGLCTGSYALGSIVGPLFAGFIREYAGWKTMAWSLAIVSGVSALPTFLLLGGWIYEK</sequence>
<dbReference type="VEuPathDB" id="FungiDB:ATEG_10338"/>
<dbReference type="GO" id="GO:0022857">
    <property type="term" value="F:transmembrane transporter activity"/>
    <property type="evidence" value="ECO:0007669"/>
    <property type="project" value="InterPro"/>
</dbReference>
<dbReference type="AlphaFoldDB" id="A0A5M3YVF4"/>
<dbReference type="OrthoDB" id="2985014at2759"/>
<keyword evidence="3" id="KW-0812">Transmembrane</keyword>
<organism evidence="6 7">
    <name type="scientific">Aspergillus terreus</name>
    <dbReference type="NCBI Taxonomy" id="33178"/>
    <lineage>
        <taxon>Eukaryota</taxon>
        <taxon>Fungi</taxon>
        <taxon>Dikarya</taxon>
        <taxon>Ascomycota</taxon>
        <taxon>Pezizomycotina</taxon>
        <taxon>Eurotiomycetes</taxon>
        <taxon>Eurotiomycetidae</taxon>
        <taxon>Eurotiales</taxon>
        <taxon>Aspergillaceae</taxon>
        <taxon>Aspergillus</taxon>
        <taxon>Aspergillus subgen. Circumdati</taxon>
    </lineage>
</organism>
<dbReference type="Gene3D" id="1.20.1250.20">
    <property type="entry name" value="MFS general substrate transporter like domains"/>
    <property type="match status" value="3"/>
</dbReference>
<keyword evidence="7" id="KW-1185">Reference proteome</keyword>
<evidence type="ECO:0000256" key="2">
    <source>
        <dbReference type="ARBA" id="ARBA00022448"/>
    </source>
</evidence>
<evidence type="ECO:0000256" key="5">
    <source>
        <dbReference type="ARBA" id="ARBA00023136"/>
    </source>
</evidence>
<gene>
    <name evidence="6" type="ORF">ATEIFO6365_0002098100</name>
</gene>
<dbReference type="PANTHER" id="PTHR43791">
    <property type="entry name" value="PERMEASE-RELATED"/>
    <property type="match status" value="1"/>
</dbReference>
<reference evidence="6 7" key="1">
    <citation type="submission" date="2020-01" db="EMBL/GenBank/DDBJ databases">
        <title>Aspergillus terreus IFO 6365 whole genome shotgun sequence.</title>
        <authorList>
            <person name="Kanamasa S."/>
            <person name="Takahashi H."/>
        </authorList>
    </citation>
    <scope>NUCLEOTIDE SEQUENCE [LARGE SCALE GENOMIC DNA]</scope>
    <source>
        <strain evidence="6 7">IFO 6365</strain>
    </source>
</reference>
<evidence type="ECO:0000313" key="7">
    <source>
        <dbReference type="Proteomes" id="UP000452235"/>
    </source>
</evidence>
<dbReference type="InterPro" id="IPR011701">
    <property type="entry name" value="MFS"/>
</dbReference>
<evidence type="ECO:0000256" key="4">
    <source>
        <dbReference type="ARBA" id="ARBA00022989"/>
    </source>
</evidence>
<proteinExistence type="predicted"/>
<dbReference type="SUPFAM" id="SSF103473">
    <property type="entry name" value="MFS general substrate transporter"/>
    <property type="match status" value="2"/>
</dbReference>
<evidence type="ECO:0000256" key="1">
    <source>
        <dbReference type="ARBA" id="ARBA00004141"/>
    </source>
</evidence>
<dbReference type="VEuPathDB" id="FungiDB:ATEG_10111"/>
<dbReference type="PANTHER" id="PTHR43791:SF49">
    <property type="entry name" value="TRANSPORTER, PUTATIVE (AFU_ORTHOLOGUE AFUA_4G04250)-RELATED"/>
    <property type="match status" value="1"/>
</dbReference>
<comment type="caution">
    <text evidence="6">The sequence shown here is derived from an EMBL/GenBank/DDBJ whole genome shotgun (WGS) entry which is preliminary data.</text>
</comment>
<keyword evidence="2" id="KW-0813">Transport</keyword>
<dbReference type="Pfam" id="PF07690">
    <property type="entry name" value="MFS_1"/>
    <property type="match status" value="2"/>
</dbReference>
<accession>A0A5M3YVF4</accession>
<name>A0A5M3YVF4_ASPTE</name>
<dbReference type="EMBL" id="BLJY01000002">
    <property type="protein sequence ID" value="GFF13870.1"/>
    <property type="molecule type" value="Genomic_DNA"/>
</dbReference>
<dbReference type="GO" id="GO:0016020">
    <property type="term" value="C:membrane"/>
    <property type="evidence" value="ECO:0007669"/>
    <property type="project" value="UniProtKB-SubCell"/>
</dbReference>
<comment type="subcellular location">
    <subcellularLocation>
        <location evidence="1">Membrane</location>
        <topology evidence="1">Multi-pass membrane protein</topology>
    </subcellularLocation>
</comment>
<keyword evidence="5" id="KW-0472">Membrane</keyword>
<protein>
    <submittedName>
        <fullName evidence="6">MFS transporter</fullName>
    </submittedName>
</protein>
<dbReference type="InterPro" id="IPR036259">
    <property type="entry name" value="MFS_trans_sf"/>
</dbReference>
<keyword evidence="4" id="KW-1133">Transmembrane helix</keyword>
<evidence type="ECO:0000313" key="6">
    <source>
        <dbReference type="EMBL" id="GFF13870.1"/>
    </source>
</evidence>
<dbReference type="Proteomes" id="UP000452235">
    <property type="component" value="Unassembled WGS sequence"/>
</dbReference>
<dbReference type="InterPro" id="IPR020846">
    <property type="entry name" value="MFS_dom"/>
</dbReference>
<dbReference type="PROSITE" id="PS50850">
    <property type="entry name" value="MFS"/>
    <property type="match status" value="1"/>
</dbReference>
<dbReference type="CDD" id="cd17325">
    <property type="entry name" value="MFS_MdtG_SLC18_like"/>
    <property type="match status" value="1"/>
</dbReference>
<evidence type="ECO:0000256" key="3">
    <source>
        <dbReference type="ARBA" id="ARBA00022692"/>
    </source>
</evidence>